<evidence type="ECO:0000259" key="1">
    <source>
        <dbReference type="PROSITE" id="PS51459"/>
    </source>
</evidence>
<protein>
    <submittedName>
        <fullName evidence="2">Type II toxin-antitoxin system death-on-curing family toxin</fullName>
    </submittedName>
</protein>
<dbReference type="PANTHER" id="PTHR39426">
    <property type="entry name" value="HOMOLOGY TO DEATH-ON-CURING PROTEIN OF PHAGE P1"/>
    <property type="match status" value="1"/>
</dbReference>
<keyword evidence="3" id="KW-1185">Reference proteome</keyword>
<dbReference type="Pfam" id="PF02661">
    <property type="entry name" value="Fic"/>
    <property type="match status" value="1"/>
</dbReference>
<proteinExistence type="predicted"/>
<accession>A0ABU3Z590</accession>
<dbReference type="InterPro" id="IPR006440">
    <property type="entry name" value="Doc"/>
</dbReference>
<dbReference type="RefSeq" id="WP_317297150.1">
    <property type="nucleotide sequence ID" value="NZ_JABFFQ010000013.1"/>
</dbReference>
<evidence type="ECO:0000313" key="3">
    <source>
        <dbReference type="Proteomes" id="UP001273768"/>
    </source>
</evidence>
<dbReference type="SUPFAM" id="SSF140931">
    <property type="entry name" value="Fic-like"/>
    <property type="match status" value="1"/>
</dbReference>
<organism evidence="2 3">
    <name type="scientific">Methanoculleus nereidis</name>
    <dbReference type="NCBI Taxonomy" id="2735141"/>
    <lineage>
        <taxon>Archaea</taxon>
        <taxon>Methanobacteriati</taxon>
        <taxon>Methanobacteriota</taxon>
        <taxon>Stenosarchaea group</taxon>
        <taxon>Methanomicrobia</taxon>
        <taxon>Methanomicrobiales</taxon>
        <taxon>Methanomicrobiaceae</taxon>
        <taxon>Methanoculleus</taxon>
    </lineage>
</organism>
<reference evidence="2 3" key="1">
    <citation type="submission" date="2020-05" db="EMBL/GenBank/DDBJ databases">
        <title>Isolation and characterization of methanoarchaea from a cold seep at offshore SW Taiwan.</title>
        <authorList>
            <person name="Chen Y.-W."/>
            <person name="Chen S.-C."/>
            <person name="Lai M.-C."/>
        </authorList>
    </citation>
    <scope>NUCLEOTIDE SEQUENCE [LARGE SCALE GENOMIC DNA]</scope>
    <source>
        <strain evidence="2 3">YWC-01</strain>
    </source>
</reference>
<dbReference type="InterPro" id="IPR003812">
    <property type="entry name" value="Fido"/>
</dbReference>
<dbReference type="InterPro" id="IPR053737">
    <property type="entry name" value="Type_II_TA_Toxin"/>
</dbReference>
<name>A0ABU3Z590_9EURY</name>
<comment type="caution">
    <text evidence="2">The sequence shown here is derived from an EMBL/GenBank/DDBJ whole genome shotgun (WGS) entry which is preliminary data.</text>
</comment>
<dbReference type="PROSITE" id="PS51459">
    <property type="entry name" value="FIDO"/>
    <property type="match status" value="1"/>
</dbReference>
<evidence type="ECO:0000313" key="2">
    <source>
        <dbReference type="EMBL" id="MDV4343969.1"/>
    </source>
</evidence>
<dbReference type="PANTHER" id="PTHR39426:SF1">
    <property type="entry name" value="HOMOLOGY TO DEATH-ON-CURING PROTEIN OF PHAGE P1"/>
    <property type="match status" value="1"/>
</dbReference>
<feature type="domain" description="Fido" evidence="1">
    <location>
        <begin position="4"/>
        <end position="122"/>
    </location>
</feature>
<gene>
    <name evidence="2" type="ORF">HL657_12515</name>
</gene>
<sequence>MVDFTVEKIIEVQIRIIEASDHEEDKRTEGLVRDHGTLDFLVDRANHIDDAYRKAAWMLYSIAARHPFYQGNKRTALIAAEMILMLEAGSPITADEEVIDLYVREVATYRHGLEDVECWIRGNCRKKDD</sequence>
<dbReference type="Gene3D" id="1.20.120.1870">
    <property type="entry name" value="Fic/DOC protein, Fido domain"/>
    <property type="match status" value="1"/>
</dbReference>
<dbReference type="NCBIfam" id="TIGR01550">
    <property type="entry name" value="DOC_P1"/>
    <property type="match status" value="1"/>
</dbReference>
<dbReference type="EMBL" id="JABFFQ010000013">
    <property type="protein sequence ID" value="MDV4343969.1"/>
    <property type="molecule type" value="Genomic_DNA"/>
</dbReference>
<dbReference type="Proteomes" id="UP001273768">
    <property type="component" value="Unassembled WGS sequence"/>
</dbReference>
<dbReference type="InterPro" id="IPR036597">
    <property type="entry name" value="Fido-like_dom_sf"/>
</dbReference>